<reference evidence="1" key="1">
    <citation type="submission" date="2019-08" db="EMBL/GenBank/DDBJ databases">
        <authorList>
            <person name="Kucharzyk K."/>
            <person name="Murdoch R.W."/>
            <person name="Higgins S."/>
            <person name="Loffler F."/>
        </authorList>
    </citation>
    <scope>NUCLEOTIDE SEQUENCE</scope>
</reference>
<accession>A0A644X9A7</accession>
<gene>
    <name evidence="1" type="ORF">SDC9_57178</name>
</gene>
<name>A0A644X9A7_9ZZZZ</name>
<organism evidence="1">
    <name type="scientific">bioreactor metagenome</name>
    <dbReference type="NCBI Taxonomy" id="1076179"/>
    <lineage>
        <taxon>unclassified sequences</taxon>
        <taxon>metagenomes</taxon>
        <taxon>ecological metagenomes</taxon>
    </lineage>
</organism>
<dbReference type="AlphaFoldDB" id="A0A644X9A7"/>
<protein>
    <submittedName>
        <fullName evidence="1">Uncharacterized protein</fullName>
    </submittedName>
</protein>
<proteinExistence type="predicted"/>
<sequence length="91" mass="10114">MGVCAFGGGWRQPLLSRREAQIIAGIAAMCWKWLRHHATNFKSLRRPMPNGVTPDPKEARARYELTLANGVKSGVKNESAKTQPTRIHVSC</sequence>
<evidence type="ECO:0000313" key="1">
    <source>
        <dbReference type="EMBL" id="MPM10843.1"/>
    </source>
</evidence>
<comment type="caution">
    <text evidence="1">The sequence shown here is derived from an EMBL/GenBank/DDBJ whole genome shotgun (WGS) entry which is preliminary data.</text>
</comment>
<dbReference type="EMBL" id="VSSQ01001748">
    <property type="protein sequence ID" value="MPM10843.1"/>
    <property type="molecule type" value="Genomic_DNA"/>
</dbReference>